<organism evidence="1 2">
    <name type="scientific">Blastococcus brunescens</name>
    <dbReference type="NCBI Taxonomy" id="1564165"/>
    <lineage>
        <taxon>Bacteria</taxon>
        <taxon>Bacillati</taxon>
        <taxon>Actinomycetota</taxon>
        <taxon>Actinomycetes</taxon>
        <taxon>Geodermatophilales</taxon>
        <taxon>Geodermatophilaceae</taxon>
        <taxon>Blastococcus</taxon>
    </lineage>
</organism>
<proteinExistence type="predicted"/>
<gene>
    <name evidence="1" type="ORF">U6N30_18450</name>
</gene>
<dbReference type="Proteomes" id="UP001324287">
    <property type="component" value="Chromosome"/>
</dbReference>
<dbReference type="EMBL" id="CP141261">
    <property type="protein sequence ID" value="WRL62042.1"/>
    <property type="molecule type" value="Genomic_DNA"/>
</dbReference>
<evidence type="ECO:0000313" key="2">
    <source>
        <dbReference type="Proteomes" id="UP001324287"/>
    </source>
</evidence>
<evidence type="ECO:0000313" key="1">
    <source>
        <dbReference type="EMBL" id="WRL62042.1"/>
    </source>
</evidence>
<dbReference type="RefSeq" id="WP_324273397.1">
    <property type="nucleotide sequence ID" value="NZ_CP141261.1"/>
</dbReference>
<accession>A0ABZ1AV76</accession>
<keyword evidence="2" id="KW-1185">Reference proteome</keyword>
<sequence length="154" mass="15563">MEGTQAQFDDFEDVAAQSATTGSSTTVEVLVRGGPTGDTVDQLAAAAERCPQATITGPQFGQAQITFESLPVDDLGDGSALLSYTTVVTLPDGTQVTVPALIGAVQDADRLLILMNLETSALGAGPAPGAAPVDPAAFADPLAQAYEAQAEALD</sequence>
<protein>
    <submittedName>
        <fullName evidence="1">Uncharacterized protein</fullName>
    </submittedName>
</protein>
<name>A0ABZ1AV76_9ACTN</name>
<reference evidence="1 2" key="1">
    <citation type="submission" date="2023-12" db="EMBL/GenBank/DDBJ databases">
        <title>Blastococcus brunescens sp. nov., an actonobacterium isolated from sandstone collected in sahara desert.</title>
        <authorList>
            <person name="Gtari M."/>
            <person name="Ghodhbane F."/>
        </authorList>
    </citation>
    <scope>NUCLEOTIDE SEQUENCE [LARGE SCALE GENOMIC DNA]</scope>
    <source>
        <strain evidence="1 2">BMG 8361</strain>
    </source>
</reference>